<sequence length="261" mass="30484">MNIEDLENYLNIDSNKYNEPSLEALNYYLKRYMLTVPFENIDVQNGVRISVEVDDIYEKIVNHQRGGFCYEMNHFFKAYLEAKGFTANMVSATIHTPGGGRSLKGSHMSLIVPIDGVNYVADVGYGDLPISAMPIIDQDSDAIIEDINGEYRAIYVDDHLFYIQKWKDNEWDTEYEAELEPRDIHDFDYNIEYNQINPNSTFVKRLLVTMPKSYGRATMSQNNLTLTKQRDKEKYDMTSENYRQFLKEEFNLDVKINRLEP</sequence>
<dbReference type="Pfam" id="PF00797">
    <property type="entry name" value="Acetyltransf_2"/>
    <property type="match status" value="1"/>
</dbReference>
<accession>A0A1B1UYD1</accession>
<dbReference type="SUPFAM" id="SSF54001">
    <property type="entry name" value="Cysteine proteinases"/>
    <property type="match status" value="1"/>
</dbReference>
<evidence type="ECO:0000256" key="1">
    <source>
        <dbReference type="ARBA" id="ARBA00006547"/>
    </source>
</evidence>
<comment type="similarity">
    <text evidence="1 2">Belongs to the arylamine N-acetyltransferase family.</text>
</comment>
<dbReference type="EMBL" id="VJMP01000005">
    <property type="protein sequence ID" value="TRL77362.1"/>
    <property type="molecule type" value="Genomic_DNA"/>
</dbReference>
<evidence type="ECO:0000313" key="5">
    <source>
        <dbReference type="Proteomes" id="UP000316594"/>
    </source>
</evidence>
<dbReference type="InterPro" id="IPR001447">
    <property type="entry name" value="Arylamine_N-AcTrfase"/>
</dbReference>
<reference evidence="3" key="1">
    <citation type="submission" date="2016-05" db="EMBL/GenBank/DDBJ databases">
        <title>Clue for the horizontal gene transfer of serine-aspartate repeat gene from a novel composite staphylococcal cassette chromosome of Staphylococcus haemolyticus.</title>
        <authorList>
            <person name="Wu Z."/>
            <person name="Xue H."/>
            <person name="Zhao X."/>
        </authorList>
    </citation>
    <scope>NUCLEOTIDE SEQUENCE</scope>
    <source>
        <strain evidence="3">BC05211</strain>
    </source>
</reference>
<dbReference type="GO" id="GO:0016407">
    <property type="term" value="F:acetyltransferase activity"/>
    <property type="evidence" value="ECO:0007669"/>
    <property type="project" value="InterPro"/>
</dbReference>
<dbReference type="AlphaFoldDB" id="A0A1B1UYD1"/>
<dbReference type="EMBL" id="KX181861">
    <property type="protein sequence ID" value="ANW08100.1"/>
    <property type="molecule type" value="Genomic_DNA"/>
</dbReference>
<dbReference type="GeneID" id="48886736"/>
<dbReference type="PANTHER" id="PTHR11786:SF0">
    <property type="entry name" value="ARYLAMINE N-ACETYLTRANSFERASE 4-RELATED"/>
    <property type="match status" value="1"/>
</dbReference>
<protein>
    <submittedName>
        <fullName evidence="4">Arylamine N-acetyltransferase</fullName>
    </submittedName>
</protein>
<dbReference type="Gene3D" id="3.30.2140.20">
    <property type="match status" value="1"/>
</dbReference>
<organism evidence="3">
    <name type="scientific">Staphylococcus haemolyticus</name>
    <dbReference type="NCBI Taxonomy" id="1283"/>
    <lineage>
        <taxon>Bacteria</taxon>
        <taxon>Bacillati</taxon>
        <taxon>Bacillota</taxon>
        <taxon>Bacilli</taxon>
        <taxon>Bacillales</taxon>
        <taxon>Staphylococcaceae</taxon>
        <taxon>Staphylococcus</taxon>
    </lineage>
</organism>
<dbReference type="InterPro" id="IPR053710">
    <property type="entry name" value="Arylamine_NAT_domain_sf"/>
</dbReference>
<evidence type="ECO:0000256" key="2">
    <source>
        <dbReference type="RuleBase" id="RU003452"/>
    </source>
</evidence>
<dbReference type="PRINTS" id="PR01543">
    <property type="entry name" value="ANATRNSFRASE"/>
</dbReference>
<evidence type="ECO:0000313" key="3">
    <source>
        <dbReference type="EMBL" id="ANW08100.1"/>
    </source>
</evidence>
<dbReference type="PANTHER" id="PTHR11786">
    <property type="entry name" value="N-HYDROXYARYLAMINE O-ACETYLTRANSFERASE"/>
    <property type="match status" value="1"/>
</dbReference>
<gene>
    <name evidence="4" type="ORF">FNL11_06850</name>
</gene>
<dbReference type="Proteomes" id="UP000316594">
    <property type="component" value="Unassembled WGS sequence"/>
</dbReference>
<dbReference type="InterPro" id="IPR038765">
    <property type="entry name" value="Papain-like_cys_pep_sf"/>
</dbReference>
<name>A0A1B1UYD1_STAHA</name>
<reference evidence="4 5" key="2">
    <citation type="submission" date="2019-07" db="EMBL/GenBank/DDBJ databases">
        <title>Genome Sequencing and Assembly of Staphylococcus haemolyticus SDA2.</title>
        <authorList>
            <person name="Emmons C.B."/>
            <person name="Park C."/>
            <person name="Sevigny J.L."/>
            <person name="Andam C."/>
        </authorList>
    </citation>
    <scope>NUCLEOTIDE SEQUENCE [LARGE SCALE GENOMIC DNA]</scope>
    <source>
        <strain evidence="4 5">SDA2</strain>
    </source>
</reference>
<evidence type="ECO:0000313" key="4">
    <source>
        <dbReference type="EMBL" id="TRL77362.1"/>
    </source>
</evidence>
<dbReference type="RefSeq" id="WP_053016936.1">
    <property type="nucleotide sequence ID" value="NZ_CP090475.1"/>
</dbReference>
<proteinExistence type="inferred from homology"/>